<name>A0A8E2F481_9PEZI</name>
<dbReference type="Proteomes" id="UP000250140">
    <property type="component" value="Unassembled WGS sequence"/>
</dbReference>
<dbReference type="EMBL" id="KV749278">
    <property type="protein sequence ID" value="OCL10267.1"/>
    <property type="molecule type" value="Genomic_DNA"/>
</dbReference>
<protein>
    <submittedName>
        <fullName evidence="2">Uncharacterized protein</fullName>
    </submittedName>
</protein>
<organism evidence="2 3">
    <name type="scientific">Glonium stellatum</name>
    <dbReference type="NCBI Taxonomy" id="574774"/>
    <lineage>
        <taxon>Eukaryota</taxon>
        <taxon>Fungi</taxon>
        <taxon>Dikarya</taxon>
        <taxon>Ascomycota</taxon>
        <taxon>Pezizomycotina</taxon>
        <taxon>Dothideomycetes</taxon>
        <taxon>Pleosporomycetidae</taxon>
        <taxon>Gloniales</taxon>
        <taxon>Gloniaceae</taxon>
        <taxon>Glonium</taxon>
    </lineage>
</organism>
<proteinExistence type="predicted"/>
<evidence type="ECO:0000313" key="3">
    <source>
        <dbReference type="Proteomes" id="UP000250140"/>
    </source>
</evidence>
<feature type="region of interest" description="Disordered" evidence="1">
    <location>
        <begin position="33"/>
        <end position="56"/>
    </location>
</feature>
<dbReference type="AlphaFoldDB" id="A0A8E2F481"/>
<feature type="compositionally biased region" description="Basic and acidic residues" evidence="1">
    <location>
        <begin position="142"/>
        <end position="152"/>
    </location>
</feature>
<evidence type="ECO:0000256" key="1">
    <source>
        <dbReference type="SAM" id="MobiDB-lite"/>
    </source>
</evidence>
<gene>
    <name evidence="2" type="ORF">AOQ84DRAFT_375073</name>
</gene>
<reference evidence="2 3" key="1">
    <citation type="journal article" date="2016" name="Nat. Commun.">
        <title>Ectomycorrhizal ecology is imprinted in the genome of the dominant symbiotic fungus Cenococcum geophilum.</title>
        <authorList>
            <consortium name="DOE Joint Genome Institute"/>
            <person name="Peter M."/>
            <person name="Kohler A."/>
            <person name="Ohm R.A."/>
            <person name="Kuo A."/>
            <person name="Krutzmann J."/>
            <person name="Morin E."/>
            <person name="Arend M."/>
            <person name="Barry K.W."/>
            <person name="Binder M."/>
            <person name="Choi C."/>
            <person name="Clum A."/>
            <person name="Copeland A."/>
            <person name="Grisel N."/>
            <person name="Haridas S."/>
            <person name="Kipfer T."/>
            <person name="LaButti K."/>
            <person name="Lindquist E."/>
            <person name="Lipzen A."/>
            <person name="Maire R."/>
            <person name="Meier B."/>
            <person name="Mihaltcheva S."/>
            <person name="Molinier V."/>
            <person name="Murat C."/>
            <person name="Poggeler S."/>
            <person name="Quandt C.A."/>
            <person name="Sperisen C."/>
            <person name="Tritt A."/>
            <person name="Tisserant E."/>
            <person name="Crous P.W."/>
            <person name="Henrissat B."/>
            <person name="Nehls U."/>
            <person name="Egli S."/>
            <person name="Spatafora J.W."/>
            <person name="Grigoriev I.V."/>
            <person name="Martin F.M."/>
        </authorList>
    </citation>
    <scope>NUCLEOTIDE SEQUENCE [LARGE SCALE GENOMIC DNA]</scope>
    <source>
        <strain evidence="2 3">CBS 207.34</strain>
    </source>
</reference>
<evidence type="ECO:0000313" key="2">
    <source>
        <dbReference type="EMBL" id="OCL10267.1"/>
    </source>
</evidence>
<accession>A0A8E2F481</accession>
<keyword evidence="3" id="KW-1185">Reference proteome</keyword>
<sequence>MAITIHGIGSTGSRANEETLCEHVSGLVDVPHQHLRAGLPSGGSERRAESRSSGSWGLEVQMQQCLDVERNGKGILRAIAESPRCKVVVTKKARKYKQHGKEIVCSMWNPTTSSALVTGSELRGVFTTGTKGKLRKAAGRNLEMREENTKRR</sequence>
<feature type="region of interest" description="Disordered" evidence="1">
    <location>
        <begin position="133"/>
        <end position="152"/>
    </location>
</feature>